<dbReference type="Proteomes" id="UP000062973">
    <property type="component" value="Chromosome"/>
</dbReference>
<protein>
    <submittedName>
        <fullName evidence="8">Sugar kinase</fullName>
    </submittedName>
</protein>
<dbReference type="PATRIC" id="fig|1068978.7.peg.6577"/>
<organism evidence="8 9">
    <name type="scientific">Amycolatopsis methanolica 239</name>
    <dbReference type="NCBI Taxonomy" id="1068978"/>
    <lineage>
        <taxon>Bacteria</taxon>
        <taxon>Bacillati</taxon>
        <taxon>Actinomycetota</taxon>
        <taxon>Actinomycetes</taxon>
        <taxon>Pseudonocardiales</taxon>
        <taxon>Pseudonocardiaceae</taxon>
        <taxon>Amycolatopsis</taxon>
        <taxon>Amycolatopsis methanolica group</taxon>
    </lineage>
</organism>
<sequence length="314" mass="32363">MIVVVCPNLALDVTYHMAVATPGAANRVDRVTTMAGGKGVNVARVLTALGAEATVLGFSGGRAGNAVRADLAASGVPQSVLPVSGETRRTVAVVEESTGRTTLYLEPGPVVSHPEWAQLLARFAELMDAAALAVLSGSLPPGLPVDAYAQLVRLARQHGVPALVDADGEPLLRALAERPALIKPNADELVAATELTDPLAAARALRERGSEAVVASLGPDGLLAVDAGGTWRARPPERFTGNPTGAGDSAVAALALGLVDATPWPRRLAEAVALSAATVLSPVAGGFDLPAYRRLRGRIRVTRIEPDEEQSCPK</sequence>
<evidence type="ECO:0000256" key="3">
    <source>
        <dbReference type="ARBA" id="ARBA00022741"/>
    </source>
</evidence>
<evidence type="ECO:0000259" key="7">
    <source>
        <dbReference type="Pfam" id="PF00294"/>
    </source>
</evidence>
<dbReference type="PANTHER" id="PTHR46566">
    <property type="entry name" value="1-PHOSPHOFRUCTOKINASE-RELATED"/>
    <property type="match status" value="1"/>
</dbReference>
<evidence type="ECO:0000313" key="8">
    <source>
        <dbReference type="EMBL" id="AIJ26212.1"/>
    </source>
</evidence>
<keyword evidence="2 6" id="KW-0808">Transferase</keyword>
<name>A0A076N847_AMYME</name>
<gene>
    <name evidence="8" type="primary">lacC</name>
    <name evidence="8" type="ORF">AMETH_6120</name>
</gene>
<dbReference type="GO" id="GO:0008443">
    <property type="term" value="F:phosphofructokinase activity"/>
    <property type="evidence" value="ECO:0007669"/>
    <property type="project" value="TreeGrafter"/>
</dbReference>
<feature type="domain" description="Carbohydrate kinase PfkB" evidence="7">
    <location>
        <begin position="22"/>
        <end position="284"/>
    </location>
</feature>
<dbReference type="NCBIfam" id="TIGR03168">
    <property type="entry name" value="1-PFK"/>
    <property type="match status" value="1"/>
</dbReference>
<dbReference type="InterPro" id="IPR002173">
    <property type="entry name" value="Carboh/pur_kinase_PfkB_CS"/>
</dbReference>
<keyword evidence="5" id="KW-0067">ATP-binding</keyword>
<evidence type="ECO:0000313" key="9">
    <source>
        <dbReference type="Proteomes" id="UP000062973"/>
    </source>
</evidence>
<dbReference type="InterPro" id="IPR017583">
    <property type="entry name" value="Tagatose/fructose_Pkinase"/>
</dbReference>
<dbReference type="Pfam" id="PF00294">
    <property type="entry name" value="PfkB"/>
    <property type="match status" value="1"/>
</dbReference>
<dbReference type="InterPro" id="IPR029056">
    <property type="entry name" value="Ribokinase-like"/>
</dbReference>
<dbReference type="PROSITE" id="PS00584">
    <property type="entry name" value="PFKB_KINASES_2"/>
    <property type="match status" value="1"/>
</dbReference>
<dbReference type="Gene3D" id="3.40.1190.20">
    <property type="match status" value="1"/>
</dbReference>
<dbReference type="GO" id="GO:0005829">
    <property type="term" value="C:cytosol"/>
    <property type="evidence" value="ECO:0007669"/>
    <property type="project" value="TreeGrafter"/>
</dbReference>
<evidence type="ECO:0000256" key="4">
    <source>
        <dbReference type="ARBA" id="ARBA00022777"/>
    </source>
</evidence>
<dbReference type="PROSITE" id="PS00583">
    <property type="entry name" value="PFKB_KINASES_1"/>
    <property type="match status" value="1"/>
</dbReference>
<dbReference type="AlphaFoldDB" id="A0A076N847"/>
<dbReference type="OrthoDB" id="9801219at2"/>
<dbReference type="SUPFAM" id="SSF53613">
    <property type="entry name" value="Ribokinase-like"/>
    <property type="match status" value="1"/>
</dbReference>
<keyword evidence="4 8" id="KW-0418">Kinase</keyword>
<dbReference type="STRING" id="1068978.AMETH_6120"/>
<proteinExistence type="inferred from homology"/>
<dbReference type="RefSeq" id="WP_017985046.1">
    <property type="nucleotide sequence ID" value="NZ_AQUL01000001.1"/>
</dbReference>
<dbReference type="CDD" id="cd01164">
    <property type="entry name" value="FruK_PfkB_like"/>
    <property type="match status" value="1"/>
</dbReference>
<dbReference type="PIRSF" id="PIRSF000535">
    <property type="entry name" value="1PFK/6PFK/LacC"/>
    <property type="match status" value="1"/>
</dbReference>
<dbReference type="PANTHER" id="PTHR46566:SF5">
    <property type="entry name" value="1-PHOSPHOFRUCTOKINASE"/>
    <property type="match status" value="1"/>
</dbReference>
<keyword evidence="3" id="KW-0547">Nucleotide-binding</keyword>
<dbReference type="GO" id="GO:0005524">
    <property type="term" value="F:ATP binding"/>
    <property type="evidence" value="ECO:0007669"/>
    <property type="project" value="UniProtKB-KW"/>
</dbReference>
<evidence type="ECO:0000256" key="1">
    <source>
        <dbReference type="ARBA" id="ARBA00010688"/>
    </source>
</evidence>
<evidence type="ECO:0000256" key="6">
    <source>
        <dbReference type="PIRNR" id="PIRNR000535"/>
    </source>
</evidence>
<evidence type="ECO:0000256" key="5">
    <source>
        <dbReference type="ARBA" id="ARBA00022840"/>
    </source>
</evidence>
<accession>A0A076N847</accession>
<dbReference type="eggNOG" id="COG1105">
    <property type="taxonomic scope" value="Bacteria"/>
</dbReference>
<evidence type="ECO:0000256" key="2">
    <source>
        <dbReference type="ARBA" id="ARBA00022679"/>
    </source>
</evidence>
<dbReference type="HOGENOM" id="CLU_050013_0_2_11"/>
<dbReference type="InterPro" id="IPR011611">
    <property type="entry name" value="PfkB_dom"/>
</dbReference>
<comment type="similarity">
    <text evidence="1">Belongs to the carbohydrate kinase PfkB family.</text>
</comment>
<reference evidence="8 9" key="1">
    <citation type="submission" date="2014-07" db="EMBL/GenBank/DDBJ databases">
        <title>Whole Genome Sequence of the Amycolatopsis methanolica 239.</title>
        <authorList>
            <person name="Tang B."/>
        </authorList>
    </citation>
    <scope>NUCLEOTIDE SEQUENCE [LARGE SCALE GENOMIC DNA]</scope>
    <source>
        <strain evidence="8 9">239</strain>
    </source>
</reference>
<dbReference type="KEGG" id="amq:AMETH_6120"/>
<keyword evidence="9" id="KW-1185">Reference proteome</keyword>
<dbReference type="EMBL" id="CP009110">
    <property type="protein sequence ID" value="AIJ26212.1"/>
    <property type="molecule type" value="Genomic_DNA"/>
</dbReference>